<gene>
    <name evidence="2" type="ordered locus">TP01_0796</name>
</gene>
<dbReference type="OMA" id="ISGYMYM"/>
<dbReference type="RefSeq" id="XP_766317.1">
    <property type="nucleotide sequence ID" value="XM_761224.1"/>
</dbReference>
<accession>Q4N7M4</accession>
<keyword evidence="1" id="KW-1133">Transmembrane helix</keyword>
<proteinExistence type="predicted"/>
<keyword evidence="1" id="KW-0812">Transmembrane</keyword>
<feature type="transmembrane region" description="Helical" evidence="1">
    <location>
        <begin position="13"/>
        <end position="35"/>
    </location>
</feature>
<reference evidence="2 3" key="1">
    <citation type="journal article" date="2005" name="Science">
        <title>Genome sequence of Theileria parva, a bovine pathogen that transforms lymphocytes.</title>
        <authorList>
            <person name="Gardner M.J."/>
            <person name="Bishop R."/>
            <person name="Shah T."/>
            <person name="de Villiers E.P."/>
            <person name="Carlton J.M."/>
            <person name="Hall N."/>
            <person name="Ren Q."/>
            <person name="Paulsen I.T."/>
            <person name="Pain A."/>
            <person name="Berriman M."/>
            <person name="Wilson R.J.M."/>
            <person name="Sato S."/>
            <person name="Ralph S.A."/>
            <person name="Mann D.J."/>
            <person name="Xiong Z."/>
            <person name="Shallom S.J."/>
            <person name="Weidman J."/>
            <person name="Jiang L."/>
            <person name="Lynn J."/>
            <person name="Weaver B."/>
            <person name="Shoaibi A."/>
            <person name="Domingo A.R."/>
            <person name="Wasawo D."/>
            <person name="Crabtree J."/>
            <person name="Wortman J.R."/>
            <person name="Haas B."/>
            <person name="Angiuoli S.V."/>
            <person name="Creasy T.H."/>
            <person name="Lu C."/>
            <person name="Suh B."/>
            <person name="Silva J.C."/>
            <person name="Utterback T.R."/>
            <person name="Feldblyum T.V."/>
            <person name="Pertea M."/>
            <person name="Allen J."/>
            <person name="Nierman W.C."/>
            <person name="Taracha E.L.N."/>
            <person name="Salzberg S.L."/>
            <person name="White O.R."/>
            <person name="Fitzhugh H.A."/>
            <person name="Morzaria S."/>
            <person name="Venter J.C."/>
            <person name="Fraser C.M."/>
            <person name="Nene V."/>
        </authorList>
    </citation>
    <scope>NUCLEOTIDE SEQUENCE [LARGE SCALE GENOMIC DNA]</scope>
    <source>
        <strain evidence="2 3">Muguga</strain>
    </source>
</reference>
<evidence type="ECO:0000313" key="2">
    <source>
        <dbReference type="EMBL" id="EAN34034.1"/>
    </source>
</evidence>
<protein>
    <submittedName>
        <fullName evidence="2">Uncharacterized protein</fullName>
    </submittedName>
</protein>
<evidence type="ECO:0000256" key="1">
    <source>
        <dbReference type="SAM" id="Phobius"/>
    </source>
</evidence>
<keyword evidence="3" id="KW-1185">Reference proteome</keyword>
<dbReference type="eggNOG" id="ENOG502QWWH">
    <property type="taxonomic scope" value="Eukaryota"/>
</dbReference>
<comment type="caution">
    <text evidence="2">The sequence shown here is derived from an EMBL/GenBank/DDBJ whole genome shotgun (WGS) entry which is preliminary data.</text>
</comment>
<dbReference type="KEGG" id="tpv:TP01_0796"/>
<keyword evidence="1" id="KW-0472">Membrane</keyword>
<dbReference type="InParanoid" id="Q4N7M4"/>
<dbReference type="GeneID" id="3503229"/>
<organism evidence="2 3">
    <name type="scientific">Theileria parva</name>
    <name type="common">East coast fever infection agent</name>
    <dbReference type="NCBI Taxonomy" id="5875"/>
    <lineage>
        <taxon>Eukaryota</taxon>
        <taxon>Sar</taxon>
        <taxon>Alveolata</taxon>
        <taxon>Apicomplexa</taxon>
        <taxon>Aconoidasida</taxon>
        <taxon>Piroplasmida</taxon>
        <taxon>Theileriidae</taxon>
        <taxon>Theileria</taxon>
    </lineage>
</organism>
<sequence length="71" mass="8510">MNLNNFTSIRKKIFSPTGLCIAFISGYMYMLMEYVKLEYRVYKEKRQIIKDDSDPTKLNLLFIEHLAQKKK</sequence>
<dbReference type="Proteomes" id="UP000001949">
    <property type="component" value="Unassembled WGS sequence"/>
</dbReference>
<name>Q4N7M4_THEPA</name>
<dbReference type="EMBL" id="AAGK01000001">
    <property type="protein sequence ID" value="EAN34034.1"/>
    <property type="molecule type" value="Genomic_DNA"/>
</dbReference>
<evidence type="ECO:0000313" key="3">
    <source>
        <dbReference type="Proteomes" id="UP000001949"/>
    </source>
</evidence>
<dbReference type="VEuPathDB" id="PiroplasmaDB:TpMuguga_01g00796"/>
<dbReference type="AlphaFoldDB" id="Q4N7M4"/>